<name>A0A1N6SAY2_9BACI</name>
<proteinExistence type="predicted"/>
<gene>
    <name evidence="3" type="ORF">B1B05_05720</name>
    <name evidence="4" type="ORF">SAMN05443094_102368</name>
</gene>
<dbReference type="OrthoDB" id="5291305at2"/>
<reference evidence="4 5" key="1">
    <citation type="submission" date="2017-01" db="EMBL/GenBank/DDBJ databases">
        <authorList>
            <person name="Mah S.A."/>
            <person name="Swanson W.J."/>
            <person name="Moy G.W."/>
            <person name="Vacquier V.D."/>
        </authorList>
    </citation>
    <scope>NUCLEOTIDE SEQUENCE [LARGE SCALE GENOMIC DNA]</scope>
    <source>
        <strain evidence="4 5">NIO-1016</strain>
    </source>
</reference>
<dbReference type="Proteomes" id="UP000186385">
    <property type="component" value="Unassembled WGS sequence"/>
</dbReference>
<dbReference type="Pfam" id="PF01973">
    <property type="entry name" value="MptE-like"/>
    <property type="match status" value="1"/>
</dbReference>
<keyword evidence="6" id="KW-1185">Reference proteome</keyword>
<evidence type="ECO:0000313" key="5">
    <source>
        <dbReference type="Proteomes" id="UP000186385"/>
    </source>
</evidence>
<organism evidence="4 5">
    <name type="scientific">Domibacillus enclensis</name>
    <dbReference type="NCBI Taxonomy" id="1017273"/>
    <lineage>
        <taxon>Bacteria</taxon>
        <taxon>Bacillati</taxon>
        <taxon>Bacillota</taxon>
        <taxon>Bacilli</taxon>
        <taxon>Bacillales</taxon>
        <taxon>Bacillaceae</taxon>
        <taxon>Domibacillus</taxon>
    </lineage>
</organism>
<feature type="coiled-coil region" evidence="1">
    <location>
        <begin position="622"/>
        <end position="649"/>
    </location>
</feature>
<accession>A0A1N6SAY2</accession>
<dbReference type="Gene3D" id="2.60.120.260">
    <property type="entry name" value="Galactose-binding domain-like"/>
    <property type="match status" value="1"/>
</dbReference>
<sequence length="951" mass="109513">MLEKKIEIINSKTGLPIVQIEHEGKIIPIHSKYDPEKEAERILDTYKDKIEESDHILFYGMGLGYHIKLFFDRYPSKMASGYEPISAVFKECMANAQKIELPIDRFAYLFTEEHSEQTEQNLAEFSSNLSQKILLIVLPVYEKIAHKEFETFSSLFRSMIEGKRLNLYAESSFAKRWSLNALMNLNAIFNTPNILLADHNPFKEKPIVLVSAGPSLSEEIENLRYIKNKKLAYIFAVGSANKALIAQGIYPDAVLTYDPQAHNHAIFEEIIEQNIINIPMIFGSTVGYETIQKYKGPMFHFITSQDTISPYFFEKTLPTLYDSTSIAIVTLQLLYKLEVEKVILVGQNFAFKNNLFYSEEIARYDEEKKEMTDAAVQKKDLSDSYLVEDTLGGQVMTNKSFDQMRQEMEYYIEKYNISIVTNATKGGAAIKGTTYKPLEELITEELTKCVVNEEWYKEITKTSLSLNSKKIGDLQKGVSSFVNQYEAIINHFKTMSLSVHNMNQNQIQKNLEKFDDLFKKFTNNVLYSMVIRPITRVYFEKLQAGTRIIRLLAPTQEKAVRVIYTYTHYLNICQNVYKEVAPIIQSFVFPALLPHTDWKEYISTSGVFYYEGEWGKQLYDSAEEDTEKIEEVEKKEDGQEQEIEEKDKKEDKVSIRMLSVETKQKNAKFKFRFSGTKLALYGKNQSDETIKLRIMVDNKITTLKIEKSVDEDFYGVLLRKEFYKTTILKPGMHQVTIEVLSENPNFLFHAAEIEKNERAYHIHEVTSISELEVGKRMRCHYTASYDTVGEFTGLGNESGNHLPVEASAEPDGDFYFIMVDDARGEKKLIADRNIQNCISWSTLYKSGIISRKVFFSKYPNIQIGLMTGGSLSNTDTDNDWDNYIKGKDLLFFIQHLSWQNEHLACHPITKALHILLRGNYEEKDISDYKSIGTESNVLDTIGFLPLAIILD</sequence>
<evidence type="ECO:0000313" key="4">
    <source>
        <dbReference type="EMBL" id="SIQ38211.1"/>
    </source>
</evidence>
<evidence type="ECO:0000313" key="3">
    <source>
        <dbReference type="EMBL" id="OXS79268.1"/>
    </source>
</evidence>
<evidence type="ECO:0000259" key="2">
    <source>
        <dbReference type="Pfam" id="PF01973"/>
    </source>
</evidence>
<reference evidence="6" key="2">
    <citation type="submission" date="2017-03" db="EMBL/GenBank/DDBJ databases">
        <title>Bacillus sp. V-88(T) DSM27956, whole genome shotgun sequencing project.</title>
        <authorList>
            <person name="Dastager S.G."/>
            <person name="Neurgaonkar P.S."/>
            <person name="Dharne M.S."/>
        </authorList>
    </citation>
    <scope>NUCLEOTIDE SEQUENCE [LARGE SCALE GENOMIC DNA]</scope>
    <source>
        <strain evidence="6">DSM 25145</strain>
    </source>
</reference>
<dbReference type="RefSeq" id="WP_052698372.1">
    <property type="nucleotide sequence ID" value="NZ_FTLX01000002.1"/>
</dbReference>
<dbReference type="EMBL" id="FTLX01000002">
    <property type="protein sequence ID" value="SIQ38211.1"/>
    <property type="molecule type" value="Genomic_DNA"/>
</dbReference>
<keyword evidence="1" id="KW-0175">Coiled coil</keyword>
<dbReference type="AlphaFoldDB" id="A0A1N6SAY2"/>
<reference evidence="3" key="3">
    <citation type="submission" date="2017-03" db="EMBL/GenBank/DDBJ databases">
        <authorList>
            <person name="Dastager S.G."/>
            <person name="Neurgaonkar P.S."/>
            <person name="Dharne M.S."/>
        </authorList>
    </citation>
    <scope>NUCLEOTIDE SEQUENCE</scope>
    <source>
        <strain evidence="3">DSM 25145</strain>
    </source>
</reference>
<feature type="domain" description="6-hydroxymethylpterin diphosphokinase MptE-like" evidence="2">
    <location>
        <begin position="180"/>
        <end position="353"/>
    </location>
</feature>
<evidence type="ECO:0000256" key="1">
    <source>
        <dbReference type="SAM" id="Coils"/>
    </source>
</evidence>
<evidence type="ECO:0000313" key="6">
    <source>
        <dbReference type="Proteomes" id="UP000215545"/>
    </source>
</evidence>
<protein>
    <submittedName>
        <fullName evidence="4">Uncharacterized conserved protein</fullName>
    </submittedName>
</protein>
<dbReference type="PANTHER" id="PTHR41786">
    <property type="entry name" value="MOTILITY ACCESSORY FACTOR MAF"/>
    <property type="match status" value="1"/>
</dbReference>
<dbReference type="PANTHER" id="PTHR41786:SF1">
    <property type="entry name" value="6-HYDROXYMETHYLPTERIN DIPHOSPHOKINASE MPTE-LIKE DOMAIN-CONTAINING PROTEIN"/>
    <property type="match status" value="1"/>
</dbReference>
<dbReference type="STRING" id="1017273.SAMN05443094_102368"/>
<dbReference type="EMBL" id="MWSK01000002">
    <property type="protein sequence ID" value="OXS79268.1"/>
    <property type="molecule type" value="Genomic_DNA"/>
</dbReference>
<dbReference type="InterPro" id="IPR002826">
    <property type="entry name" value="MptE-like"/>
</dbReference>
<dbReference type="Proteomes" id="UP000215545">
    <property type="component" value="Unassembled WGS sequence"/>
</dbReference>